<evidence type="ECO:0008006" key="3">
    <source>
        <dbReference type="Google" id="ProtNLM"/>
    </source>
</evidence>
<dbReference type="AlphaFoldDB" id="A0A8J2LS98"/>
<dbReference type="EMBL" id="CAJVCH010571635">
    <property type="protein sequence ID" value="CAG7838044.1"/>
    <property type="molecule type" value="Genomic_DNA"/>
</dbReference>
<evidence type="ECO:0000313" key="2">
    <source>
        <dbReference type="Proteomes" id="UP000708208"/>
    </source>
</evidence>
<dbReference type="PANTHER" id="PTHR13447">
    <property type="entry name" value="MITOCHONDRIAL 28S RIBOSOMAL PROTEIN S28"/>
    <property type="match status" value="1"/>
</dbReference>
<dbReference type="OrthoDB" id="6020229at2759"/>
<dbReference type="PANTHER" id="PTHR13447:SF2">
    <property type="entry name" value="SMALL RIBOSOMAL SUBUNIT PROTEIN BS1M"/>
    <property type="match status" value="1"/>
</dbReference>
<keyword evidence="2" id="KW-1185">Reference proteome</keyword>
<accession>A0A8J2LS98</accession>
<dbReference type="InterPro" id="IPR019375">
    <property type="entry name" value="Ribosomal_bS1m"/>
</dbReference>
<comment type="caution">
    <text evidence="1">The sequence shown here is derived from an EMBL/GenBank/DDBJ whole genome shotgun (WGS) entry which is preliminary data.</text>
</comment>
<protein>
    <recommendedName>
        <fullName evidence="3">Mitochondrial ribosomal protein S28</fullName>
    </recommendedName>
</protein>
<dbReference type="GO" id="GO:0005763">
    <property type="term" value="C:mitochondrial small ribosomal subunit"/>
    <property type="evidence" value="ECO:0007669"/>
    <property type="project" value="TreeGrafter"/>
</dbReference>
<proteinExistence type="predicted"/>
<reference evidence="1" key="1">
    <citation type="submission" date="2021-06" db="EMBL/GenBank/DDBJ databases">
        <authorList>
            <person name="Hodson N. C."/>
            <person name="Mongue J. A."/>
            <person name="Jaron S. K."/>
        </authorList>
    </citation>
    <scope>NUCLEOTIDE SEQUENCE</scope>
</reference>
<dbReference type="Proteomes" id="UP000708208">
    <property type="component" value="Unassembled WGS sequence"/>
</dbReference>
<dbReference type="Pfam" id="PF10246">
    <property type="entry name" value="MRP-S35"/>
    <property type="match status" value="1"/>
</dbReference>
<evidence type="ECO:0000313" key="1">
    <source>
        <dbReference type="EMBL" id="CAG7838044.1"/>
    </source>
</evidence>
<organism evidence="1 2">
    <name type="scientific">Allacma fusca</name>
    <dbReference type="NCBI Taxonomy" id="39272"/>
    <lineage>
        <taxon>Eukaryota</taxon>
        <taxon>Metazoa</taxon>
        <taxon>Ecdysozoa</taxon>
        <taxon>Arthropoda</taxon>
        <taxon>Hexapoda</taxon>
        <taxon>Collembola</taxon>
        <taxon>Symphypleona</taxon>
        <taxon>Sminthuridae</taxon>
        <taxon>Allacma</taxon>
    </lineage>
</organism>
<gene>
    <name evidence="1" type="ORF">AFUS01_LOCUS47062</name>
</gene>
<name>A0A8J2LS98_9HEXA</name>
<sequence length="165" mass="18051">MRNPVASASGQKYLSTVKAQRLAPRFLCTVSANSEASGSTEDGVPSERGSFARAFNKYTGQESFAKLLRDSSLIRMGDPEKKLVEGVIYHIVEDDLYIDFGGKFQCVCLRPLNNGEVYTLGKKVRLLLHDMELSTRFLGAATDLTILEADATLLGLLGDRRSGSK</sequence>